<evidence type="ECO:0000313" key="2">
    <source>
        <dbReference type="EMBL" id="MBM9624400.1"/>
    </source>
</evidence>
<organism evidence="2 3">
    <name type="scientific">Streptomyces zhihengii</name>
    <dbReference type="NCBI Taxonomy" id="1818004"/>
    <lineage>
        <taxon>Bacteria</taxon>
        <taxon>Bacillati</taxon>
        <taxon>Actinomycetota</taxon>
        <taxon>Actinomycetes</taxon>
        <taxon>Kitasatosporales</taxon>
        <taxon>Streptomycetaceae</taxon>
        <taxon>Streptomyces</taxon>
    </lineage>
</organism>
<dbReference type="Gene3D" id="6.10.140.530">
    <property type="match status" value="1"/>
</dbReference>
<gene>
    <name evidence="2" type="ORF">JE024_38230</name>
</gene>
<comment type="caution">
    <text evidence="2">The sequence shown here is derived from an EMBL/GenBank/DDBJ whole genome shotgun (WGS) entry which is preliminary data.</text>
</comment>
<name>A0ABS2V3S7_9ACTN</name>
<dbReference type="Proteomes" id="UP000664109">
    <property type="component" value="Unassembled WGS sequence"/>
</dbReference>
<dbReference type="RefSeq" id="WP_205378602.1">
    <property type="nucleotide sequence ID" value="NZ_JAFEJA010000003.1"/>
</dbReference>
<keyword evidence="3" id="KW-1185">Reference proteome</keyword>
<geneLocation type="plasmid" evidence="2">
    <name>unnamed1</name>
</geneLocation>
<protein>
    <submittedName>
        <fullName evidence="2">Helicase associated domain-containing protein</fullName>
    </submittedName>
</protein>
<feature type="non-terminal residue" evidence="2">
    <location>
        <position position="1"/>
    </location>
</feature>
<sequence>ARGKRAGAGASAAFERGIAALAQYIEREGRTVVPRAWVEQLRDGPQNLGVWVSNTRSRRAGLSEEQRSRLAALGIDWA</sequence>
<dbReference type="Pfam" id="PF03457">
    <property type="entry name" value="HA"/>
    <property type="match status" value="1"/>
</dbReference>
<feature type="domain" description="Helicase-associated" evidence="1">
    <location>
        <begin position="11"/>
        <end position="74"/>
    </location>
</feature>
<evidence type="ECO:0000259" key="1">
    <source>
        <dbReference type="Pfam" id="PF03457"/>
    </source>
</evidence>
<dbReference type="InterPro" id="IPR005114">
    <property type="entry name" value="Helicase_assoc"/>
</dbReference>
<reference evidence="2 3" key="1">
    <citation type="journal article" date="2016" name="Arch. Microbiol.">
        <title>Streptomyces zhihengii sp. nov., isolated from rhizospheric soil of Psammosilene tunicoides.</title>
        <authorList>
            <person name="Huang M.J."/>
            <person name="Fei J.J."/>
            <person name="Salam N."/>
            <person name="Kim C.J."/>
            <person name="Hozzein W.N."/>
            <person name="Xiao M."/>
            <person name="Huang H.Q."/>
            <person name="Li W.J."/>
        </authorList>
    </citation>
    <scope>NUCLEOTIDE SEQUENCE [LARGE SCALE GENOMIC DNA]</scope>
    <source>
        <strain evidence="2 3">YIM T102</strain>
    </source>
</reference>
<proteinExistence type="predicted"/>
<accession>A0ABS2V3S7</accession>
<dbReference type="EMBL" id="JAFEJA010000003">
    <property type="protein sequence ID" value="MBM9624400.1"/>
    <property type="molecule type" value="Genomic_DNA"/>
</dbReference>
<evidence type="ECO:0000313" key="3">
    <source>
        <dbReference type="Proteomes" id="UP000664109"/>
    </source>
</evidence>
<keyword evidence="2" id="KW-0614">Plasmid</keyword>